<dbReference type="RefSeq" id="WP_021631897.1">
    <property type="nucleotide sequence ID" value="NZ_JADNHL010000013.1"/>
</dbReference>
<reference evidence="1 2" key="1">
    <citation type="submission" date="2015-09" db="EMBL/GenBank/DDBJ databases">
        <authorList>
            <consortium name="Pathogen Informatics"/>
        </authorList>
    </citation>
    <scope>NUCLEOTIDE SEQUENCE [LARGE SCALE GENOMIC DNA]</scope>
    <source>
        <strain evidence="1 2">2789STDY5608854</strain>
    </source>
</reference>
<dbReference type="EMBL" id="CYZT01000004">
    <property type="protein sequence ID" value="CUN59620.1"/>
    <property type="molecule type" value="Genomic_DNA"/>
</dbReference>
<evidence type="ECO:0000313" key="2">
    <source>
        <dbReference type="Proteomes" id="UP000095746"/>
    </source>
</evidence>
<proteinExistence type="predicted"/>
<name>A0A173Y7T9_FLAPL</name>
<protein>
    <submittedName>
        <fullName evidence="1">Uncharacterized protein</fullName>
    </submittedName>
</protein>
<dbReference type="Proteomes" id="UP000095746">
    <property type="component" value="Unassembled WGS sequence"/>
</dbReference>
<accession>A0A173Y7T9</accession>
<dbReference type="AlphaFoldDB" id="A0A173Y7T9"/>
<sequence>MLTAGYEFYRGIYHGDRIAAAEWPALSRDAAACLEELTLGRTAADLDSELLERCQMALCAVAEEYKAEREEGAGVVASESVGSWSRTYAQTASPAQKRRDAAWMWLGNTGLLYRGGESLCGRIP</sequence>
<gene>
    <name evidence="1" type="ORF">ERS852411_00163</name>
</gene>
<organism evidence="1 2">
    <name type="scientific">Flavonifractor plautii</name>
    <name type="common">Fusobacterium plautii</name>
    <dbReference type="NCBI Taxonomy" id="292800"/>
    <lineage>
        <taxon>Bacteria</taxon>
        <taxon>Bacillati</taxon>
        <taxon>Bacillota</taxon>
        <taxon>Clostridia</taxon>
        <taxon>Eubacteriales</taxon>
        <taxon>Oscillospiraceae</taxon>
        <taxon>Flavonifractor</taxon>
    </lineage>
</organism>
<evidence type="ECO:0000313" key="1">
    <source>
        <dbReference type="EMBL" id="CUN59620.1"/>
    </source>
</evidence>